<evidence type="ECO:0000313" key="2">
    <source>
        <dbReference type="Proteomes" id="UP001374584"/>
    </source>
</evidence>
<name>A0AAN9R9Y6_PHACN</name>
<gene>
    <name evidence="1" type="ORF">VNO80_13468</name>
</gene>
<dbReference type="EMBL" id="JAYMYR010000005">
    <property type="protein sequence ID" value="KAK7364727.1"/>
    <property type="molecule type" value="Genomic_DNA"/>
</dbReference>
<comment type="caution">
    <text evidence="1">The sequence shown here is derived from an EMBL/GenBank/DDBJ whole genome shotgun (WGS) entry which is preliminary data.</text>
</comment>
<keyword evidence="2" id="KW-1185">Reference proteome</keyword>
<dbReference type="AlphaFoldDB" id="A0AAN9R9Y6"/>
<dbReference type="Proteomes" id="UP001374584">
    <property type="component" value="Unassembled WGS sequence"/>
</dbReference>
<evidence type="ECO:0000313" key="1">
    <source>
        <dbReference type="EMBL" id="KAK7364727.1"/>
    </source>
</evidence>
<sequence length="124" mass="13498">MPIDGIKAKVKWVGCEVGCEVGVETAVSETQFGQFTLGPMKPNYGRGSEHEGSSTKLDKGPLFHATSITRNFCHIHHDASGDGTGLATSLVTEELGFDFTPILITVKLKATCLNPKEYVKRRNF</sequence>
<protein>
    <submittedName>
        <fullName evidence="1">Uncharacterized protein</fullName>
    </submittedName>
</protein>
<reference evidence="1 2" key="1">
    <citation type="submission" date="2024-01" db="EMBL/GenBank/DDBJ databases">
        <title>The genomes of 5 underutilized Papilionoideae crops provide insights into root nodulation and disease resistanc.</title>
        <authorList>
            <person name="Jiang F."/>
        </authorList>
    </citation>
    <scope>NUCLEOTIDE SEQUENCE [LARGE SCALE GENOMIC DNA]</scope>
    <source>
        <strain evidence="1">JINMINGXINNONG_FW02</strain>
        <tissue evidence="1">Leaves</tissue>
    </source>
</reference>
<accession>A0AAN9R9Y6</accession>
<organism evidence="1 2">
    <name type="scientific">Phaseolus coccineus</name>
    <name type="common">Scarlet runner bean</name>
    <name type="synonym">Phaseolus multiflorus</name>
    <dbReference type="NCBI Taxonomy" id="3886"/>
    <lineage>
        <taxon>Eukaryota</taxon>
        <taxon>Viridiplantae</taxon>
        <taxon>Streptophyta</taxon>
        <taxon>Embryophyta</taxon>
        <taxon>Tracheophyta</taxon>
        <taxon>Spermatophyta</taxon>
        <taxon>Magnoliopsida</taxon>
        <taxon>eudicotyledons</taxon>
        <taxon>Gunneridae</taxon>
        <taxon>Pentapetalae</taxon>
        <taxon>rosids</taxon>
        <taxon>fabids</taxon>
        <taxon>Fabales</taxon>
        <taxon>Fabaceae</taxon>
        <taxon>Papilionoideae</taxon>
        <taxon>50 kb inversion clade</taxon>
        <taxon>NPAAA clade</taxon>
        <taxon>indigoferoid/millettioid clade</taxon>
        <taxon>Phaseoleae</taxon>
        <taxon>Phaseolus</taxon>
    </lineage>
</organism>
<proteinExistence type="predicted"/>